<dbReference type="InterPro" id="IPR027417">
    <property type="entry name" value="P-loop_NTPase"/>
</dbReference>
<proteinExistence type="predicted"/>
<dbReference type="InterPro" id="IPR050356">
    <property type="entry name" value="SulA_CellDiv_inhibitor"/>
</dbReference>
<evidence type="ECO:0000313" key="2">
    <source>
        <dbReference type="EMBL" id="WFF43524.1"/>
    </source>
</evidence>
<dbReference type="PANTHER" id="PTHR35369:SF3">
    <property type="entry name" value="TRANSLESION DNA SYNTHESIS-ASSOCIATED PROTEIN IMUA"/>
    <property type="match status" value="1"/>
</dbReference>
<gene>
    <name evidence="2" type="primary">imuA</name>
    <name evidence="2" type="ORF">EVC62_06850</name>
</gene>
<accession>A0ABY8FUN3</accession>
<evidence type="ECO:0000313" key="3">
    <source>
        <dbReference type="Proteomes" id="UP001321526"/>
    </source>
</evidence>
<dbReference type="PIRSF" id="PIRSF037290">
    <property type="entry name" value="UCP037290"/>
    <property type="match status" value="1"/>
</dbReference>
<name>A0ABY8FUN3_9GAMM</name>
<dbReference type="Gene3D" id="3.40.50.300">
    <property type="entry name" value="P-loop containing nucleotide triphosphate hydrolases"/>
    <property type="match status" value="1"/>
</dbReference>
<keyword evidence="1" id="KW-0227">DNA damage</keyword>
<keyword evidence="3" id="KW-1185">Reference proteome</keyword>
<dbReference type="Proteomes" id="UP001321526">
    <property type="component" value="Chromosome"/>
</dbReference>
<dbReference type="SUPFAM" id="SSF52540">
    <property type="entry name" value="P-loop containing nucleoside triphosphate hydrolases"/>
    <property type="match status" value="1"/>
</dbReference>
<dbReference type="InterPro" id="IPR017166">
    <property type="entry name" value="UCP037290"/>
</dbReference>
<dbReference type="EMBL" id="CP035631">
    <property type="protein sequence ID" value="WFF43524.1"/>
    <property type="molecule type" value="Genomic_DNA"/>
</dbReference>
<evidence type="ECO:0000256" key="1">
    <source>
        <dbReference type="ARBA" id="ARBA00022763"/>
    </source>
</evidence>
<dbReference type="NCBIfam" id="NF033429">
    <property type="entry name" value="ImuA_translesion"/>
    <property type="match status" value="1"/>
</dbReference>
<dbReference type="InterPro" id="IPR047610">
    <property type="entry name" value="ImuA_translesion"/>
</dbReference>
<sequence length="214" mass="22427">MPGPRAVSALDRLLDSRVVWRAQESAAEAPASAVASGHPALDAALPAGGWPRGAISELLSDGAGSGELALLWPLLTRLTREQRPVVLVAPPALPYPAAWRQAGVELGHCHWLDVHGREALWATEQCLRAGCCAAVLAWLPQADARALRRLQVAAASGDTLGFVHRPLTRVGEASPAALRLRLHGPGEGHTPALEVLKCRGGWPHATRIAIGAGA</sequence>
<dbReference type="PANTHER" id="PTHR35369">
    <property type="entry name" value="BLR3025 PROTEIN-RELATED"/>
    <property type="match status" value="1"/>
</dbReference>
<reference evidence="2 3" key="1">
    <citation type="submission" date="2019-01" db="EMBL/GenBank/DDBJ databases">
        <title>Genome sequence of Salinicola endophyticus REST5.</title>
        <authorList>
            <person name="Nascimento F.X."/>
        </authorList>
    </citation>
    <scope>NUCLEOTIDE SEQUENCE [LARGE SCALE GENOMIC DNA]</scope>
    <source>
        <strain evidence="2 3">REST5</strain>
    </source>
</reference>
<organism evidence="2 3">
    <name type="scientific">Salinicola endophyticus</name>
    <dbReference type="NCBI Taxonomy" id="1949083"/>
    <lineage>
        <taxon>Bacteria</taxon>
        <taxon>Pseudomonadati</taxon>
        <taxon>Pseudomonadota</taxon>
        <taxon>Gammaproteobacteria</taxon>
        <taxon>Oceanospirillales</taxon>
        <taxon>Halomonadaceae</taxon>
        <taxon>Salinicola</taxon>
    </lineage>
</organism>
<protein>
    <submittedName>
        <fullName evidence="2">Translesion DNA synthesis-associated protein ImuA</fullName>
    </submittedName>
</protein>